<gene>
    <name evidence="2" type="ORF">OLEA9_A041064</name>
</gene>
<protein>
    <submittedName>
        <fullName evidence="2">Uncharacterized protein</fullName>
    </submittedName>
</protein>
<keyword evidence="3" id="KW-1185">Reference proteome</keyword>
<dbReference type="EMBL" id="CACTIH010000009">
    <property type="protein sequence ID" value="CAA2933994.1"/>
    <property type="molecule type" value="Genomic_DNA"/>
</dbReference>
<evidence type="ECO:0000313" key="2">
    <source>
        <dbReference type="EMBL" id="CAA2933994.1"/>
    </source>
</evidence>
<proteinExistence type="predicted"/>
<organism evidence="2 3">
    <name type="scientific">Olea europaea subsp. europaea</name>
    <dbReference type="NCBI Taxonomy" id="158383"/>
    <lineage>
        <taxon>Eukaryota</taxon>
        <taxon>Viridiplantae</taxon>
        <taxon>Streptophyta</taxon>
        <taxon>Embryophyta</taxon>
        <taxon>Tracheophyta</taxon>
        <taxon>Spermatophyta</taxon>
        <taxon>Magnoliopsida</taxon>
        <taxon>eudicotyledons</taxon>
        <taxon>Gunneridae</taxon>
        <taxon>Pentapetalae</taxon>
        <taxon>asterids</taxon>
        <taxon>lamiids</taxon>
        <taxon>Lamiales</taxon>
        <taxon>Oleaceae</taxon>
        <taxon>Oleeae</taxon>
        <taxon>Olea</taxon>
    </lineage>
</organism>
<evidence type="ECO:0000313" key="3">
    <source>
        <dbReference type="Proteomes" id="UP000594638"/>
    </source>
</evidence>
<name>A0A8S0P8S6_OLEEU</name>
<dbReference type="Gramene" id="OE9A041064T1">
    <property type="protein sequence ID" value="OE9A041064C1"/>
    <property type="gene ID" value="OE9A041064"/>
</dbReference>
<feature type="region of interest" description="Disordered" evidence="1">
    <location>
        <begin position="16"/>
        <end position="113"/>
    </location>
</feature>
<feature type="compositionally biased region" description="Basic and acidic residues" evidence="1">
    <location>
        <begin position="72"/>
        <end position="99"/>
    </location>
</feature>
<dbReference type="Proteomes" id="UP000594638">
    <property type="component" value="Unassembled WGS sequence"/>
</dbReference>
<feature type="compositionally biased region" description="Gly residues" evidence="1">
    <location>
        <begin position="104"/>
        <end position="113"/>
    </location>
</feature>
<evidence type="ECO:0000256" key="1">
    <source>
        <dbReference type="SAM" id="MobiDB-lite"/>
    </source>
</evidence>
<sequence length="113" mass="12589">MSHNPFYLPFFISIDPLSRPAPTPFPDSKPAEDERQVTEFRQQAQARSSKNFEFSPKLPNPFPQSSGSGIKISDRSSLRERDSESETVRGECDNVDGNHRMGFTGSGVGNLEL</sequence>
<comment type="caution">
    <text evidence="2">The sequence shown here is derived from an EMBL/GenBank/DDBJ whole genome shotgun (WGS) entry which is preliminary data.</text>
</comment>
<reference evidence="2 3" key="1">
    <citation type="submission" date="2019-12" db="EMBL/GenBank/DDBJ databases">
        <authorList>
            <person name="Alioto T."/>
            <person name="Alioto T."/>
            <person name="Gomez Garrido J."/>
        </authorList>
    </citation>
    <scope>NUCLEOTIDE SEQUENCE [LARGE SCALE GENOMIC DNA]</scope>
</reference>
<dbReference type="AlphaFoldDB" id="A0A8S0P8S6"/>
<accession>A0A8S0P8S6</accession>
<feature type="compositionally biased region" description="Basic and acidic residues" evidence="1">
    <location>
        <begin position="29"/>
        <end position="38"/>
    </location>
</feature>
<feature type="compositionally biased region" description="Polar residues" evidence="1">
    <location>
        <begin position="39"/>
        <end position="52"/>
    </location>
</feature>